<evidence type="ECO:0000313" key="12">
    <source>
        <dbReference type="Proteomes" id="UP000460718"/>
    </source>
</evidence>
<feature type="chain" id="PRO_5033520178" description="RxLR effector protein" evidence="1">
    <location>
        <begin position="17"/>
        <end position="57"/>
    </location>
</feature>
<dbReference type="Proteomes" id="UP000441208">
    <property type="component" value="Unassembled WGS sequence"/>
</dbReference>
<evidence type="ECO:0000313" key="8">
    <source>
        <dbReference type="Proteomes" id="UP000429523"/>
    </source>
</evidence>
<dbReference type="Proteomes" id="UP000429523">
    <property type="component" value="Unassembled WGS sequence"/>
</dbReference>
<feature type="signal peptide" evidence="1">
    <location>
        <begin position="1"/>
        <end position="16"/>
    </location>
</feature>
<evidence type="ECO:0000313" key="7">
    <source>
        <dbReference type="EMBL" id="KAE9167879.1"/>
    </source>
</evidence>
<proteinExistence type="predicted"/>
<dbReference type="EMBL" id="QXGA01007534">
    <property type="protein sequence ID" value="KAE9059982.1"/>
    <property type="molecule type" value="Genomic_DNA"/>
</dbReference>
<organism evidence="2 8">
    <name type="scientific">Phytophthora fragariae</name>
    <dbReference type="NCBI Taxonomy" id="53985"/>
    <lineage>
        <taxon>Eukaryota</taxon>
        <taxon>Sar</taxon>
        <taxon>Stramenopiles</taxon>
        <taxon>Oomycota</taxon>
        <taxon>Peronosporomycetes</taxon>
        <taxon>Peronosporales</taxon>
        <taxon>Peronosporaceae</taxon>
        <taxon>Phytophthora</taxon>
    </lineage>
</organism>
<dbReference type="Proteomes" id="UP000488956">
    <property type="component" value="Unassembled WGS sequence"/>
</dbReference>
<gene>
    <name evidence="7" type="ORF">PF002_g30763</name>
    <name evidence="5" type="ORF">PF006_g31754</name>
    <name evidence="4" type="ORF">PF007_g32757</name>
    <name evidence="2" type="ORF">PF009_g31568</name>
    <name evidence="6" type="ORF">PF010_g30039</name>
    <name evidence="3" type="ORF">PF011_g29940</name>
</gene>
<protein>
    <recommendedName>
        <fullName evidence="14">RxLR effector protein</fullName>
    </recommendedName>
</protein>
<evidence type="ECO:0000313" key="9">
    <source>
        <dbReference type="Proteomes" id="UP000440367"/>
    </source>
</evidence>
<evidence type="ECO:0000313" key="6">
    <source>
        <dbReference type="EMBL" id="KAE9060876.1"/>
    </source>
</evidence>
<accession>A0A6A3DCV8</accession>
<evidence type="ECO:0000313" key="2">
    <source>
        <dbReference type="EMBL" id="KAE8918116.1"/>
    </source>
</evidence>
<dbReference type="EMBL" id="QXGD01004996">
    <property type="protein sequence ID" value="KAE9167879.1"/>
    <property type="molecule type" value="Genomic_DNA"/>
</dbReference>
<evidence type="ECO:0000313" key="3">
    <source>
        <dbReference type="EMBL" id="KAE8960899.1"/>
    </source>
</evidence>
<reference evidence="8 9" key="1">
    <citation type="submission" date="2018-08" db="EMBL/GenBank/DDBJ databases">
        <title>Genomic investigation of the strawberry pathogen Phytophthora fragariae indicates pathogenicity is determined by transcriptional variation in three key races.</title>
        <authorList>
            <person name="Adams T.M."/>
            <person name="Armitage A.D."/>
            <person name="Sobczyk M.K."/>
            <person name="Bates H.J."/>
            <person name="Dunwell J.M."/>
            <person name="Nellist C.F."/>
            <person name="Harrison R.J."/>
        </authorList>
    </citation>
    <scope>NUCLEOTIDE SEQUENCE [LARGE SCALE GENOMIC DNA]</scope>
    <source>
        <strain evidence="7 9">BC-1</strain>
        <strain evidence="5 10">NOV-5</strain>
        <strain evidence="4 11">NOV-71</strain>
        <strain evidence="2 8">NOV-9</strain>
        <strain evidence="6 13">ONT-3</strain>
        <strain evidence="3 12">SCRP245</strain>
    </source>
</reference>
<keyword evidence="1" id="KW-0732">Signal</keyword>
<sequence length="57" mass="6314">MHRVMLLAIKPLTVLSRCPIPYSSFRMDPTAVSPGPTRMAGNIGRIGTRQMRGVMSR</sequence>
<evidence type="ECO:0000313" key="5">
    <source>
        <dbReference type="EMBL" id="KAE9059982.1"/>
    </source>
</evidence>
<dbReference type="Proteomes" id="UP000440367">
    <property type="component" value="Unassembled WGS sequence"/>
</dbReference>
<dbReference type="EMBL" id="QXFZ01010191">
    <property type="protein sequence ID" value="KAE9054034.1"/>
    <property type="molecule type" value="Genomic_DNA"/>
</dbReference>
<dbReference type="EMBL" id="QXGF01006161">
    <property type="protein sequence ID" value="KAE8918116.1"/>
    <property type="molecule type" value="Genomic_DNA"/>
</dbReference>
<evidence type="ECO:0000313" key="13">
    <source>
        <dbReference type="Proteomes" id="UP000488956"/>
    </source>
</evidence>
<evidence type="ECO:0000256" key="1">
    <source>
        <dbReference type="SAM" id="SignalP"/>
    </source>
</evidence>
<comment type="caution">
    <text evidence="2">The sequence shown here is derived from an EMBL/GenBank/DDBJ whole genome shotgun (WGS) entry which is preliminary data.</text>
</comment>
<dbReference type="EMBL" id="QXFX01005392">
    <property type="protein sequence ID" value="KAE9060876.1"/>
    <property type="molecule type" value="Genomic_DNA"/>
</dbReference>
<dbReference type="Proteomes" id="UP000460718">
    <property type="component" value="Unassembled WGS sequence"/>
</dbReference>
<evidence type="ECO:0008006" key="14">
    <source>
        <dbReference type="Google" id="ProtNLM"/>
    </source>
</evidence>
<name>A0A6A3DCV8_9STRA</name>
<evidence type="ECO:0000313" key="10">
    <source>
        <dbReference type="Proteomes" id="UP000440732"/>
    </source>
</evidence>
<evidence type="ECO:0000313" key="11">
    <source>
        <dbReference type="Proteomes" id="UP000441208"/>
    </source>
</evidence>
<evidence type="ECO:0000313" key="4">
    <source>
        <dbReference type="EMBL" id="KAE9054034.1"/>
    </source>
</evidence>
<dbReference type="EMBL" id="QXFW01005818">
    <property type="protein sequence ID" value="KAE8960899.1"/>
    <property type="molecule type" value="Genomic_DNA"/>
</dbReference>
<dbReference type="AlphaFoldDB" id="A0A6A3DCV8"/>
<dbReference type="Proteomes" id="UP000440732">
    <property type="component" value="Unassembled WGS sequence"/>
</dbReference>